<evidence type="ECO:0000256" key="3">
    <source>
        <dbReference type="ARBA" id="ARBA00022692"/>
    </source>
</evidence>
<evidence type="ECO:0000313" key="7">
    <source>
        <dbReference type="Proteomes" id="UP000678499"/>
    </source>
</evidence>
<organism evidence="6">
    <name type="scientific">Notodromas monacha</name>
    <dbReference type="NCBI Taxonomy" id="399045"/>
    <lineage>
        <taxon>Eukaryota</taxon>
        <taxon>Metazoa</taxon>
        <taxon>Ecdysozoa</taxon>
        <taxon>Arthropoda</taxon>
        <taxon>Crustacea</taxon>
        <taxon>Oligostraca</taxon>
        <taxon>Ostracoda</taxon>
        <taxon>Podocopa</taxon>
        <taxon>Podocopida</taxon>
        <taxon>Cypridocopina</taxon>
        <taxon>Cypridoidea</taxon>
        <taxon>Cyprididae</taxon>
        <taxon>Notodromas</taxon>
    </lineage>
</organism>
<dbReference type="AlphaFoldDB" id="A0A7R9BBI2"/>
<dbReference type="InterPro" id="IPR050352">
    <property type="entry name" value="ABCG_transporters"/>
</dbReference>
<evidence type="ECO:0000256" key="5">
    <source>
        <dbReference type="ARBA" id="ARBA00023136"/>
    </source>
</evidence>
<reference evidence="6" key="1">
    <citation type="submission" date="2020-11" db="EMBL/GenBank/DDBJ databases">
        <authorList>
            <person name="Tran Van P."/>
        </authorList>
    </citation>
    <scope>NUCLEOTIDE SEQUENCE</scope>
</reference>
<keyword evidence="3" id="KW-0812">Transmembrane</keyword>
<dbReference type="InterPro" id="IPR027417">
    <property type="entry name" value="P-loop_NTPase"/>
</dbReference>
<dbReference type="OrthoDB" id="66620at2759"/>
<dbReference type="EMBL" id="OA882040">
    <property type="protein sequence ID" value="CAD7272100.1"/>
    <property type="molecule type" value="Genomic_DNA"/>
</dbReference>
<accession>A0A7R9BBI2</accession>
<keyword evidence="5" id="KW-0472">Membrane</keyword>
<proteinExistence type="predicted"/>
<dbReference type="PANTHER" id="PTHR48041:SF78">
    <property type="entry name" value="ABC TRANSPORTER EXPRESSED IN TRACHEA, ISOFORM A"/>
    <property type="match status" value="1"/>
</dbReference>
<sequence length="89" mass="10008">MFHVEVVSSVTDRVSSYSARTANVKGEVLVNGNVRDLNTFRKQSSYIMQDDYVLGNLTVLETLQFAAELKCGSRSSPEERRDLKARILP</sequence>
<dbReference type="GO" id="GO:0042626">
    <property type="term" value="F:ATPase-coupled transmembrane transporter activity"/>
    <property type="evidence" value="ECO:0007669"/>
    <property type="project" value="TreeGrafter"/>
</dbReference>
<protein>
    <submittedName>
        <fullName evidence="6">Uncharacterized protein</fullName>
    </submittedName>
</protein>
<dbReference type="Proteomes" id="UP000678499">
    <property type="component" value="Unassembled WGS sequence"/>
</dbReference>
<evidence type="ECO:0000256" key="1">
    <source>
        <dbReference type="ARBA" id="ARBA00004141"/>
    </source>
</evidence>
<keyword evidence="4" id="KW-1133">Transmembrane helix</keyword>
<gene>
    <name evidence="6" type="ORF">NMOB1V02_LOCUS49</name>
</gene>
<comment type="subcellular location">
    <subcellularLocation>
        <location evidence="1">Membrane</location>
        <topology evidence="1">Multi-pass membrane protein</topology>
    </subcellularLocation>
</comment>
<dbReference type="PANTHER" id="PTHR48041">
    <property type="entry name" value="ABC TRANSPORTER G FAMILY MEMBER 28"/>
    <property type="match status" value="1"/>
</dbReference>
<evidence type="ECO:0000256" key="4">
    <source>
        <dbReference type="ARBA" id="ARBA00022989"/>
    </source>
</evidence>
<dbReference type="Gene3D" id="3.40.50.300">
    <property type="entry name" value="P-loop containing nucleotide triphosphate hydrolases"/>
    <property type="match status" value="1"/>
</dbReference>
<dbReference type="GO" id="GO:0005886">
    <property type="term" value="C:plasma membrane"/>
    <property type="evidence" value="ECO:0007669"/>
    <property type="project" value="TreeGrafter"/>
</dbReference>
<name>A0A7R9BBI2_9CRUS</name>
<evidence type="ECO:0000313" key="6">
    <source>
        <dbReference type="EMBL" id="CAD7272100.1"/>
    </source>
</evidence>
<keyword evidence="7" id="KW-1185">Reference proteome</keyword>
<keyword evidence="2" id="KW-0813">Transport</keyword>
<dbReference type="EMBL" id="CAJPEX010000003">
    <property type="protein sequence ID" value="CAG0912252.1"/>
    <property type="molecule type" value="Genomic_DNA"/>
</dbReference>
<evidence type="ECO:0000256" key="2">
    <source>
        <dbReference type="ARBA" id="ARBA00022448"/>
    </source>
</evidence>